<evidence type="ECO:0000313" key="10">
    <source>
        <dbReference type="EMBL" id="KAF6030005.1"/>
    </source>
</evidence>
<dbReference type="Pfam" id="PF01619">
    <property type="entry name" value="Pro_dh"/>
    <property type="match status" value="1"/>
</dbReference>
<evidence type="ECO:0000313" key="11">
    <source>
        <dbReference type="Proteomes" id="UP000593567"/>
    </source>
</evidence>
<reference evidence="10" key="1">
    <citation type="submission" date="2020-06" db="EMBL/GenBank/DDBJ databases">
        <title>Draft genome of Bugula neritina, a colonial animal packing powerful symbionts and potential medicines.</title>
        <authorList>
            <person name="Rayko M."/>
        </authorList>
    </citation>
    <scope>NUCLEOTIDE SEQUENCE [LARGE SCALE GENOMIC DNA]</scope>
    <source>
        <strain evidence="10">Kwan_BN1</strain>
    </source>
</reference>
<dbReference type="EMBL" id="VXIV02001764">
    <property type="protein sequence ID" value="KAF6030005.1"/>
    <property type="molecule type" value="Genomic_DNA"/>
</dbReference>
<comment type="caution">
    <text evidence="10">The sequence shown here is derived from an EMBL/GenBank/DDBJ whole genome shotgun (WGS) entry which is preliminary data.</text>
</comment>
<feature type="domain" description="Proline dehydrogenase" evidence="9">
    <location>
        <begin position="210"/>
        <end position="538"/>
    </location>
</feature>
<gene>
    <name evidence="10" type="ORF">EB796_011684</name>
</gene>
<dbReference type="InterPro" id="IPR015659">
    <property type="entry name" value="Proline_oxidase"/>
</dbReference>
<dbReference type="PANTHER" id="PTHR13914">
    <property type="entry name" value="PROLINE OXIDASE"/>
    <property type="match status" value="1"/>
</dbReference>
<comment type="similarity">
    <text evidence="2 8">Belongs to the proline oxidase family.</text>
</comment>
<evidence type="ECO:0000256" key="3">
    <source>
        <dbReference type="ARBA" id="ARBA00022630"/>
    </source>
</evidence>
<evidence type="ECO:0000259" key="9">
    <source>
        <dbReference type="Pfam" id="PF01619"/>
    </source>
</evidence>
<evidence type="ECO:0000256" key="2">
    <source>
        <dbReference type="ARBA" id="ARBA00005869"/>
    </source>
</evidence>
<name>A0A7J7JVX3_BUGNE</name>
<comment type="catalytic activity">
    <reaction evidence="8">
        <text>L-proline + a quinone = (S)-1-pyrroline-5-carboxylate + a quinol + H(+)</text>
        <dbReference type="Rhea" id="RHEA:23784"/>
        <dbReference type="ChEBI" id="CHEBI:15378"/>
        <dbReference type="ChEBI" id="CHEBI:17388"/>
        <dbReference type="ChEBI" id="CHEBI:24646"/>
        <dbReference type="ChEBI" id="CHEBI:60039"/>
        <dbReference type="ChEBI" id="CHEBI:132124"/>
        <dbReference type="EC" id="1.5.5.2"/>
    </reaction>
</comment>
<dbReference type="AlphaFoldDB" id="A0A7J7JVX3"/>
<evidence type="ECO:0000256" key="4">
    <source>
        <dbReference type="ARBA" id="ARBA00022827"/>
    </source>
</evidence>
<keyword evidence="5 8" id="KW-0560">Oxidoreductase</keyword>
<evidence type="ECO:0000256" key="5">
    <source>
        <dbReference type="ARBA" id="ARBA00023002"/>
    </source>
</evidence>
<evidence type="ECO:0000256" key="6">
    <source>
        <dbReference type="ARBA" id="ARBA00023062"/>
    </source>
</evidence>
<protein>
    <recommendedName>
        <fullName evidence="8">Proline dehydrogenase</fullName>
        <ecNumber evidence="8">1.5.5.2</ecNumber>
    </recommendedName>
</protein>
<evidence type="ECO:0000256" key="7">
    <source>
        <dbReference type="ARBA" id="ARBA00048242"/>
    </source>
</evidence>
<comment type="function">
    <text evidence="8">Converts proline to delta-1-pyrroline-5-carboxylate.</text>
</comment>
<dbReference type="OrthoDB" id="5464at2759"/>
<dbReference type="GO" id="GO:0004657">
    <property type="term" value="F:proline dehydrogenase activity"/>
    <property type="evidence" value="ECO:0007669"/>
    <property type="project" value="UniProtKB-EC"/>
</dbReference>
<evidence type="ECO:0000256" key="1">
    <source>
        <dbReference type="ARBA" id="ARBA00001974"/>
    </source>
</evidence>
<dbReference type="Gene3D" id="3.20.20.220">
    <property type="match status" value="1"/>
</dbReference>
<sequence length="560" mass="62781">MVAGSSRFTINKTSSSLDITDISSAMRRSVVCMNLAQDSHSNCVLFRRGRLTPSSVNMNGCTRDMKWIPAVGSLISEPISLVFIFSICKVNQNKTLFHKFQKYLSTVLPHQQKAVLINQETVAEDTATSPVVDLDFTDHKQAFKEKSLWEIVRALTVFRVCSNRTFVSRSAEIFERTQRILGKRLSSALVKPLFYDQFVGGVTIADVRYNIDKLAKSNSGTFVLMVMEAIDKVEEANGNAKNIIKMMDGITEKKTPYGSYMQIRISAMFTSHLLKSLSLLPDEAREKVIYSSAEYMRTHSPDTLRWLAETPGASGIIPELLSGLILLGEVGQKAVATDTVLMVDAEYTNTNPALTALAMALSLVCNKSKAIVWNTTQCYLKKSFEDLQWEFNFAEKNNLHYGAKLVRGAYMVAEENEAKSQGHPCPVHDGIQATHNSYNSTANWLLQKIRDNSNQGRQIRFVLASHNQDSIKQAVERMRSYGIPSEDRKVILAQVYGMCDHITYTLGQKGYPVYKSVAVGTISESLPYLSRRSHENSSLIANSRQERQLLNSELKYRIMG</sequence>
<evidence type="ECO:0000256" key="8">
    <source>
        <dbReference type="RuleBase" id="RU364054"/>
    </source>
</evidence>
<comment type="cofactor">
    <cofactor evidence="1 8">
        <name>FAD</name>
        <dbReference type="ChEBI" id="CHEBI:57692"/>
    </cofactor>
</comment>
<keyword evidence="4 8" id="KW-0274">FAD</keyword>
<keyword evidence="3 8" id="KW-0285">Flavoprotein</keyword>
<dbReference type="GO" id="GO:0071949">
    <property type="term" value="F:FAD binding"/>
    <property type="evidence" value="ECO:0007669"/>
    <property type="project" value="TreeGrafter"/>
</dbReference>
<dbReference type="GO" id="GO:0005739">
    <property type="term" value="C:mitochondrion"/>
    <property type="evidence" value="ECO:0007669"/>
    <property type="project" value="TreeGrafter"/>
</dbReference>
<dbReference type="EC" id="1.5.5.2" evidence="8"/>
<accession>A0A7J7JVX3</accession>
<proteinExistence type="inferred from homology"/>
<dbReference type="Proteomes" id="UP000593567">
    <property type="component" value="Unassembled WGS sequence"/>
</dbReference>
<dbReference type="PANTHER" id="PTHR13914:SF29">
    <property type="entry name" value="HYDROXYPROLINE DEHYDROGENASE"/>
    <property type="match status" value="1"/>
</dbReference>
<organism evidence="10 11">
    <name type="scientific">Bugula neritina</name>
    <name type="common">Brown bryozoan</name>
    <name type="synonym">Sertularia neritina</name>
    <dbReference type="NCBI Taxonomy" id="10212"/>
    <lineage>
        <taxon>Eukaryota</taxon>
        <taxon>Metazoa</taxon>
        <taxon>Spiralia</taxon>
        <taxon>Lophotrochozoa</taxon>
        <taxon>Bryozoa</taxon>
        <taxon>Gymnolaemata</taxon>
        <taxon>Cheilostomatida</taxon>
        <taxon>Flustrina</taxon>
        <taxon>Buguloidea</taxon>
        <taxon>Bugulidae</taxon>
        <taxon>Bugula</taxon>
    </lineage>
</organism>
<dbReference type="InterPro" id="IPR002872">
    <property type="entry name" value="Proline_DH_dom"/>
</dbReference>
<dbReference type="GO" id="GO:0010133">
    <property type="term" value="P:L-proline catabolic process to L-glutamate"/>
    <property type="evidence" value="ECO:0007669"/>
    <property type="project" value="TreeGrafter"/>
</dbReference>
<dbReference type="InterPro" id="IPR029041">
    <property type="entry name" value="FAD-linked_oxidoreductase-like"/>
</dbReference>
<keyword evidence="6 8" id="KW-0642">Proline metabolism</keyword>
<comment type="catalytic activity">
    <reaction evidence="7">
        <text>trans-4-hydroxy-L-proline + a quinone = (3R,5S)-1-pyrroline-3-hydroxy-5-carboxylate + a quinol + H(+)</text>
        <dbReference type="Rhea" id="RHEA:52512"/>
        <dbReference type="ChEBI" id="CHEBI:15378"/>
        <dbReference type="ChEBI" id="CHEBI:24646"/>
        <dbReference type="ChEBI" id="CHEBI:58375"/>
        <dbReference type="ChEBI" id="CHEBI:62612"/>
        <dbReference type="ChEBI" id="CHEBI:132124"/>
        <dbReference type="EC" id="1.5.5.3"/>
    </reaction>
</comment>
<keyword evidence="11" id="KW-1185">Reference proteome</keyword>
<dbReference type="SUPFAM" id="SSF51730">
    <property type="entry name" value="FAD-linked oxidoreductase"/>
    <property type="match status" value="1"/>
</dbReference>